<organism evidence="2 3">
    <name type="scientific">Hibiscus sabdariffa</name>
    <name type="common">roselle</name>
    <dbReference type="NCBI Taxonomy" id="183260"/>
    <lineage>
        <taxon>Eukaryota</taxon>
        <taxon>Viridiplantae</taxon>
        <taxon>Streptophyta</taxon>
        <taxon>Embryophyta</taxon>
        <taxon>Tracheophyta</taxon>
        <taxon>Spermatophyta</taxon>
        <taxon>Magnoliopsida</taxon>
        <taxon>eudicotyledons</taxon>
        <taxon>Gunneridae</taxon>
        <taxon>Pentapetalae</taxon>
        <taxon>rosids</taxon>
        <taxon>malvids</taxon>
        <taxon>Malvales</taxon>
        <taxon>Malvaceae</taxon>
        <taxon>Malvoideae</taxon>
        <taxon>Hibiscus</taxon>
    </lineage>
</organism>
<dbReference type="InterPro" id="IPR012337">
    <property type="entry name" value="RNaseH-like_sf"/>
</dbReference>
<evidence type="ECO:0000313" key="3">
    <source>
        <dbReference type="Proteomes" id="UP001472677"/>
    </source>
</evidence>
<accession>A0ABR2ECS3</accession>
<dbReference type="InterPro" id="IPR002156">
    <property type="entry name" value="RNaseH_domain"/>
</dbReference>
<reference evidence="2 3" key="1">
    <citation type="journal article" date="2024" name="G3 (Bethesda)">
        <title>Genome assembly of Hibiscus sabdariffa L. provides insights into metabolisms of medicinal natural products.</title>
        <authorList>
            <person name="Kim T."/>
        </authorList>
    </citation>
    <scope>NUCLEOTIDE SEQUENCE [LARGE SCALE GENOMIC DNA]</scope>
    <source>
        <strain evidence="2">TK-2024</strain>
        <tissue evidence="2">Old leaves</tissue>
    </source>
</reference>
<dbReference type="InterPro" id="IPR036397">
    <property type="entry name" value="RNaseH_sf"/>
</dbReference>
<dbReference type="EMBL" id="JBBPBM010000016">
    <property type="protein sequence ID" value="KAK8557899.1"/>
    <property type="molecule type" value="Genomic_DNA"/>
</dbReference>
<evidence type="ECO:0000313" key="2">
    <source>
        <dbReference type="EMBL" id="KAK8557899.1"/>
    </source>
</evidence>
<dbReference type="PANTHER" id="PTHR47723">
    <property type="entry name" value="OS05G0353850 PROTEIN"/>
    <property type="match status" value="1"/>
</dbReference>
<sequence length="209" mass="22843">MMIDLLPLGPFRDSMEWLVGIHALLDEAQQSNEDIVNQVNCARDGRWSKPEQGQIKVNVDGAWNVLTRTAAIGIIARDHNGLMIDGSARMLSGAHNAETVEASAFEVGVNMALEIGWDRVILEGDALSIVNRLRAQELDNSVASSYLGEARAALHTHPGFIVQHVMREANQAAHGLPQHCIQASVDFSFVFDVPECISHIVIHDAIFSS</sequence>
<dbReference type="Pfam" id="PF13456">
    <property type="entry name" value="RVT_3"/>
    <property type="match status" value="1"/>
</dbReference>
<proteinExistence type="predicted"/>
<dbReference type="Proteomes" id="UP001472677">
    <property type="component" value="Unassembled WGS sequence"/>
</dbReference>
<dbReference type="InterPro" id="IPR053151">
    <property type="entry name" value="RNase_H-like"/>
</dbReference>
<comment type="caution">
    <text evidence="2">The sequence shown here is derived from an EMBL/GenBank/DDBJ whole genome shotgun (WGS) entry which is preliminary data.</text>
</comment>
<dbReference type="InterPro" id="IPR044730">
    <property type="entry name" value="RNase_H-like_dom_plant"/>
</dbReference>
<name>A0ABR2ECS3_9ROSI</name>
<dbReference type="CDD" id="cd06222">
    <property type="entry name" value="RNase_H_like"/>
    <property type="match status" value="1"/>
</dbReference>
<dbReference type="Gene3D" id="3.30.420.10">
    <property type="entry name" value="Ribonuclease H-like superfamily/Ribonuclease H"/>
    <property type="match status" value="1"/>
</dbReference>
<feature type="domain" description="RNase H type-1" evidence="1">
    <location>
        <begin position="58"/>
        <end position="180"/>
    </location>
</feature>
<keyword evidence="3" id="KW-1185">Reference proteome</keyword>
<gene>
    <name evidence="2" type="ORF">V6N12_010122</name>
</gene>
<protein>
    <recommendedName>
        <fullName evidence="1">RNase H type-1 domain-containing protein</fullName>
    </recommendedName>
</protein>
<evidence type="ECO:0000259" key="1">
    <source>
        <dbReference type="Pfam" id="PF13456"/>
    </source>
</evidence>
<dbReference type="PANTHER" id="PTHR47723:SF19">
    <property type="entry name" value="POLYNUCLEOTIDYL TRANSFERASE, RIBONUCLEASE H-LIKE SUPERFAMILY PROTEIN"/>
    <property type="match status" value="1"/>
</dbReference>
<dbReference type="SUPFAM" id="SSF53098">
    <property type="entry name" value="Ribonuclease H-like"/>
    <property type="match status" value="1"/>
</dbReference>